<dbReference type="PANTHER" id="PTHR20961">
    <property type="entry name" value="GLYCOSYLTRANSFERASE"/>
    <property type="match status" value="1"/>
</dbReference>
<dbReference type="PANTHER" id="PTHR20961:SF124">
    <property type="entry name" value="GLYCOSYLTRANSFERASE"/>
    <property type="match status" value="1"/>
</dbReference>
<keyword evidence="2" id="KW-1185">Reference proteome</keyword>
<proteinExistence type="predicted"/>
<dbReference type="GO" id="GO:0016757">
    <property type="term" value="F:glycosyltransferase activity"/>
    <property type="evidence" value="ECO:0007669"/>
    <property type="project" value="InterPro"/>
</dbReference>
<gene>
    <name evidence="1" type="ORF">HXX76_009423</name>
</gene>
<dbReference type="InterPro" id="IPR007657">
    <property type="entry name" value="Glycosyltransferase_61"/>
</dbReference>
<organism evidence="1 2">
    <name type="scientific">Chlamydomonas incerta</name>
    <dbReference type="NCBI Taxonomy" id="51695"/>
    <lineage>
        <taxon>Eukaryota</taxon>
        <taxon>Viridiplantae</taxon>
        <taxon>Chlorophyta</taxon>
        <taxon>core chlorophytes</taxon>
        <taxon>Chlorophyceae</taxon>
        <taxon>CS clade</taxon>
        <taxon>Chlamydomonadales</taxon>
        <taxon>Chlamydomonadaceae</taxon>
        <taxon>Chlamydomonas</taxon>
    </lineage>
</organism>
<name>A0A835SQM2_CHLIN</name>
<dbReference type="EMBL" id="JAEHOC010000024">
    <property type="protein sequence ID" value="KAG2431408.1"/>
    <property type="molecule type" value="Genomic_DNA"/>
</dbReference>
<comment type="caution">
    <text evidence="1">The sequence shown here is derived from an EMBL/GenBank/DDBJ whole genome shotgun (WGS) entry which is preliminary data.</text>
</comment>
<dbReference type="AlphaFoldDB" id="A0A835SQM2"/>
<dbReference type="Proteomes" id="UP000650467">
    <property type="component" value="Unassembled WGS sequence"/>
</dbReference>
<sequence length="389" mass="41770">MGEVLAQLASIVHIFVRNKNVTDDSATLVVATPAGLGLTPFHHVLLSPYSRYPVISLEELSARQAPGAHVPWSAEGTHVSCFERAVLCKIHGVMSIAPLARAVLAKLEAEAKLQPADPLGFNTGAPGAALPPLATDTTLRVVLEARMGATRSIRNLHQVVEQCEAANKRGFNAGSFTRLSCRILHTGDTPQLHGVDRFYANVASVRSAHVLVAVHGAAALGMVLTHRFSGLLGAANCFFLQEDNGGTALIEIRPCAFGTTHCGWPDAYMNGQLGWAGNRIRFFAYNIEDPDQCHPSDYEALAKSDPSAPMRGNEAMRARDQHLTLKPGPFIEMLRHVASLLRNDVAYKEAQTSNSLHGYPIPGGLRLGPLCAKNVSRTTPPGGRFVEVA</sequence>
<protein>
    <submittedName>
        <fullName evidence="1">Uncharacterized protein</fullName>
    </submittedName>
</protein>
<dbReference type="OrthoDB" id="531429at2759"/>
<evidence type="ECO:0000313" key="1">
    <source>
        <dbReference type="EMBL" id="KAG2431408.1"/>
    </source>
</evidence>
<reference evidence="1" key="1">
    <citation type="journal article" date="2020" name="bioRxiv">
        <title>Comparative genomics of Chlamydomonas.</title>
        <authorList>
            <person name="Craig R.J."/>
            <person name="Hasan A.R."/>
            <person name="Ness R.W."/>
            <person name="Keightley P.D."/>
        </authorList>
    </citation>
    <scope>NUCLEOTIDE SEQUENCE</scope>
    <source>
        <strain evidence="1">SAG 7.73</strain>
    </source>
</reference>
<evidence type="ECO:0000313" key="2">
    <source>
        <dbReference type="Proteomes" id="UP000650467"/>
    </source>
</evidence>
<accession>A0A835SQM2</accession>